<proteinExistence type="predicted"/>
<sequence>MDGVRHRTLFSHEPERIVKVAIFNVKYSPNLGDGLLAECLERTLVRHDPDIRIVAVDLAGRGGYGEVNRYRGLMLRTLQRLPGFARQLLSHTLLNLLSRVKLRASFRRAVADSDVVVIGGGNLFADADLNFPIKIGLALDEAARRRLPVTVYAVGVSDDWSATGERLFADGFGAAELVAADVRDERSQSVWNRRLVPYGIRAAGIARDPGLLASRCYPAAPAAGERHVAFGITDPLLVRYHGGEHGGDHMLTAWYTAAIGALADAGWSVTLFTNGSPEDAAFLAKHAPLWTSRPDGKVRMAPPSHEPAHLVRQLASAQLVIAHRMHACIGAYSFRVPAIGLRWDPKLDSFFQLSGRDEFIIDTTATDAPALLTLAERARNEGVAADRHRELLDAASDSVAALAVTLRKAAGSRR</sequence>
<keyword evidence="3" id="KW-1185">Reference proteome</keyword>
<keyword evidence="2" id="KW-0808">Transferase</keyword>
<comment type="caution">
    <text evidence="2">The sequence shown here is derived from an EMBL/GenBank/DDBJ whole genome shotgun (WGS) entry which is preliminary data.</text>
</comment>
<name>A0A369VTC4_9SPHN</name>
<feature type="domain" description="Polysaccharide pyruvyl transferase" evidence="1">
    <location>
        <begin position="30"/>
        <end position="345"/>
    </location>
</feature>
<dbReference type="GO" id="GO:0016740">
    <property type="term" value="F:transferase activity"/>
    <property type="evidence" value="ECO:0007669"/>
    <property type="project" value="UniProtKB-KW"/>
</dbReference>
<dbReference type="AlphaFoldDB" id="A0A369VTC4"/>
<dbReference type="Pfam" id="PF04230">
    <property type="entry name" value="PS_pyruv_trans"/>
    <property type="match status" value="1"/>
</dbReference>
<dbReference type="OrthoDB" id="1814359at2"/>
<accession>A0A369VTC4</accession>
<dbReference type="Proteomes" id="UP000253918">
    <property type="component" value="Unassembled WGS sequence"/>
</dbReference>
<dbReference type="PANTHER" id="PTHR36836">
    <property type="entry name" value="COLANIC ACID BIOSYNTHESIS PROTEIN WCAK"/>
    <property type="match status" value="1"/>
</dbReference>
<gene>
    <name evidence="2" type="ORF">DVW87_08480</name>
</gene>
<evidence type="ECO:0000259" key="1">
    <source>
        <dbReference type="Pfam" id="PF04230"/>
    </source>
</evidence>
<dbReference type="EMBL" id="QQNB01000002">
    <property type="protein sequence ID" value="RDE05293.1"/>
    <property type="molecule type" value="Genomic_DNA"/>
</dbReference>
<protein>
    <submittedName>
        <fullName evidence="2">Polysaccharide pyruvyl transferase family protein</fullName>
    </submittedName>
</protein>
<organism evidence="2 3">
    <name type="scientific">Sphingomonas aracearum</name>
    <dbReference type="NCBI Taxonomy" id="2283317"/>
    <lineage>
        <taxon>Bacteria</taxon>
        <taxon>Pseudomonadati</taxon>
        <taxon>Pseudomonadota</taxon>
        <taxon>Alphaproteobacteria</taxon>
        <taxon>Sphingomonadales</taxon>
        <taxon>Sphingomonadaceae</taxon>
        <taxon>Sphingomonas</taxon>
    </lineage>
</organism>
<evidence type="ECO:0000313" key="3">
    <source>
        <dbReference type="Proteomes" id="UP000253918"/>
    </source>
</evidence>
<dbReference type="InterPro" id="IPR007345">
    <property type="entry name" value="Polysacch_pyruvyl_Trfase"/>
</dbReference>
<evidence type="ECO:0000313" key="2">
    <source>
        <dbReference type="EMBL" id="RDE05293.1"/>
    </source>
</evidence>
<reference evidence="2 3" key="1">
    <citation type="submission" date="2018-07" db="EMBL/GenBank/DDBJ databases">
        <title>a novel species of Sphingomonas isolated from the rhizosphere soil of Araceae plant.</title>
        <authorList>
            <person name="Zhiyong W."/>
            <person name="Qinglan Z."/>
            <person name="Zhiwei F."/>
            <person name="Ding X."/>
            <person name="Gejiao W."/>
            <person name="Shixue Z."/>
        </authorList>
    </citation>
    <scope>NUCLEOTIDE SEQUENCE [LARGE SCALE GENOMIC DNA]</scope>
    <source>
        <strain evidence="2 3">WZY 27</strain>
    </source>
</reference>
<dbReference type="PANTHER" id="PTHR36836:SF1">
    <property type="entry name" value="COLANIC ACID BIOSYNTHESIS PROTEIN WCAK"/>
    <property type="match status" value="1"/>
</dbReference>